<keyword evidence="3" id="KW-1185">Reference proteome</keyword>
<accession>A0A9P3GH81</accession>
<protein>
    <submittedName>
        <fullName evidence="2">Uncharacterized protein</fullName>
    </submittedName>
</protein>
<feature type="region of interest" description="Disordered" evidence="1">
    <location>
        <begin position="1"/>
        <end position="21"/>
    </location>
</feature>
<proteinExistence type="predicted"/>
<comment type="caution">
    <text evidence="2">The sequence shown here is derived from an EMBL/GenBank/DDBJ whole genome shotgun (WGS) entry which is preliminary data.</text>
</comment>
<sequence>MLASRPSAVSNLAQANNDKNQDPCTIGAWLLSPCLGNPGDAIVDALNSTLAPGTYGPPIRPDQCGCSMVYYNIIQACGACQGGRITS</sequence>
<name>A0A9P3GH81_9APHY</name>
<dbReference type="EMBL" id="BPQB01000044">
    <property type="protein sequence ID" value="GJE94955.1"/>
    <property type="molecule type" value="Genomic_DNA"/>
</dbReference>
<dbReference type="Proteomes" id="UP000703269">
    <property type="component" value="Unassembled WGS sequence"/>
</dbReference>
<gene>
    <name evidence="2" type="ORF">PsYK624_111310</name>
</gene>
<evidence type="ECO:0000313" key="2">
    <source>
        <dbReference type="EMBL" id="GJE94955.1"/>
    </source>
</evidence>
<evidence type="ECO:0000256" key="1">
    <source>
        <dbReference type="SAM" id="MobiDB-lite"/>
    </source>
</evidence>
<dbReference type="OrthoDB" id="2754894at2759"/>
<dbReference type="AlphaFoldDB" id="A0A9P3GH81"/>
<feature type="compositionally biased region" description="Polar residues" evidence="1">
    <location>
        <begin position="7"/>
        <end position="18"/>
    </location>
</feature>
<organism evidence="2 3">
    <name type="scientific">Phanerochaete sordida</name>
    <dbReference type="NCBI Taxonomy" id="48140"/>
    <lineage>
        <taxon>Eukaryota</taxon>
        <taxon>Fungi</taxon>
        <taxon>Dikarya</taxon>
        <taxon>Basidiomycota</taxon>
        <taxon>Agaricomycotina</taxon>
        <taxon>Agaricomycetes</taxon>
        <taxon>Polyporales</taxon>
        <taxon>Phanerochaetaceae</taxon>
        <taxon>Phanerochaete</taxon>
    </lineage>
</organism>
<reference evidence="2 3" key="1">
    <citation type="submission" date="2021-08" db="EMBL/GenBank/DDBJ databases">
        <title>Draft Genome Sequence of Phanerochaete sordida strain YK-624.</title>
        <authorList>
            <person name="Mori T."/>
            <person name="Dohra H."/>
            <person name="Suzuki T."/>
            <person name="Kawagishi H."/>
            <person name="Hirai H."/>
        </authorList>
    </citation>
    <scope>NUCLEOTIDE SEQUENCE [LARGE SCALE GENOMIC DNA]</scope>
    <source>
        <strain evidence="2 3">YK-624</strain>
    </source>
</reference>
<evidence type="ECO:0000313" key="3">
    <source>
        <dbReference type="Proteomes" id="UP000703269"/>
    </source>
</evidence>